<evidence type="ECO:0000313" key="13">
    <source>
        <dbReference type="Proteomes" id="UP001246372"/>
    </source>
</evidence>
<comment type="caution">
    <text evidence="12">The sequence shown here is derived from an EMBL/GenBank/DDBJ whole genome shotgun (WGS) entry which is preliminary data.</text>
</comment>
<dbReference type="EMBL" id="JAVXZY010000002">
    <property type="protein sequence ID" value="MDT8999352.1"/>
    <property type="molecule type" value="Genomic_DNA"/>
</dbReference>
<keyword evidence="6" id="KW-0145">Chemotaxis</keyword>
<evidence type="ECO:0000256" key="4">
    <source>
        <dbReference type="ARBA" id="ARBA00022448"/>
    </source>
</evidence>
<keyword evidence="7" id="KW-1005">Bacterial flagellum biogenesis</keyword>
<proteinExistence type="inferred from homology"/>
<evidence type="ECO:0000256" key="1">
    <source>
        <dbReference type="ARBA" id="ARBA00004413"/>
    </source>
</evidence>
<keyword evidence="12" id="KW-0969">Cilium</keyword>
<feature type="coiled-coil region" evidence="11">
    <location>
        <begin position="11"/>
        <end position="38"/>
    </location>
</feature>
<dbReference type="Proteomes" id="UP001246372">
    <property type="component" value="Unassembled WGS sequence"/>
</dbReference>
<dbReference type="PANTHER" id="PTHR38786">
    <property type="entry name" value="FLAGELLAR FLIJ PROTEIN"/>
    <property type="match status" value="1"/>
</dbReference>
<comment type="similarity">
    <text evidence="2">Belongs to the FliJ family.</text>
</comment>
<evidence type="ECO:0000256" key="10">
    <source>
        <dbReference type="ARBA" id="ARBA00023225"/>
    </source>
</evidence>
<dbReference type="InterPro" id="IPR053716">
    <property type="entry name" value="Flag_assembly_chemotaxis_eff"/>
</dbReference>
<dbReference type="InterPro" id="IPR012823">
    <property type="entry name" value="Flagell_FliJ"/>
</dbReference>
<dbReference type="NCBIfam" id="TIGR02473">
    <property type="entry name" value="flagell_FliJ"/>
    <property type="match status" value="1"/>
</dbReference>
<gene>
    <name evidence="12" type="primary">fliJ</name>
    <name evidence="12" type="ORF">RQP53_08750</name>
</gene>
<keyword evidence="9" id="KW-0472">Membrane</keyword>
<evidence type="ECO:0000256" key="9">
    <source>
        <dbReference type="ARBA" id="ARBA00023136"/>
    </source>
</evidence>
<evidence type="ECO:0000256" key="6">
    <source>
        <dbReference type="ARBA" id="ARBA00022500"/>
    </source>
</evidence>
<accession>A0ABU3PAP5</accession>
<dbReference type="Pfam" id="PF02050">
    <property type="entry name" value="FliJ"/>
    <property type="match status" value="1"/>
</dbReference>
<evidence type="ECO:0000256" key="5">
    <source>
        <dbReference type="ARBA" id="ARBA00022475"/>
    </source>
</evidence>
<keyword evidence="12" id="KW-0966">Cell projection</keyword>
<dbReference type="InterPro" id="IPR052570">
    <property type="entry name" value="FliJ"/>
</dbReference>
<dbReference type="Gene3D" id="1.10.287.1700">
    <property type="match status" value="1"/>
</dbReference>
<dbReference type="RefSeq" id="WP_315649845.1">
    <property type="nucleotide sequence ID" value="NZ_JAVXZY010000002.1"/>
</dbReference>
<evidence type="ECO:0000256" key="11">
    <source>
        <dbReference type="SAM" id="Coils"/>
    </source>
</evidence>
<keyword evidence="4" id="KW-0813">Transport</keyword>
<keyword evidence="13" id="KW-1185">Reference proteome</keyword>
<evidence type="ECO:0000256" key="7">
    <source>
        <dbReference type="ARBA" id="ARBA00022795"/>
    </source>
</evidence>
<keyword evidence="10" id="KW-1006">Bacterial flagellum protein export</keyword>
<protein>
    <recommendedName>
        <fullName evidence="3">Flagellar FliJ protein</fullName>
    </recommendedName>
</protein>
<reference evidence="12" key="1">
    <citation type="submission" date="2023-09" db="EMBL/GenBank/DDBJ databases">
        <title>Paucibacter sp. APW11 Genome sequencing and assembly.</title>
        <authorList>
            <person name="Kim I."/>
        </authorList>
    </citation>
    <scope>NUCLEOTIDE SEQUENCE</scope>
    <source>
        <strain evidence="12">APW11</strain>
    </source>
</reference>
<organism evidence="12 13">
    <name type="scientific">Roseateles aquae</name>
    <dbReference type="NCBI Taxonomy" id="3077235"/>
    <lineage>
        <taxon>Bacteria</taxon>
        <taxon>Pseudomonadati</taxon>
        <taxon>Pseudomonadota</taxon>
        <taxon>Betaproteobacteria</taxon>
        <taxon>Burkholderiales</taxon>
        <taxon>Sphaerotilaceae</taxon>
        <taxon>Roseateles</taxon>
    </lineage>
</organism>
<keyword evidence="8" id="KW-0653">Protein transport</keyword>
<evidence type="ECO:0000256" key="3">
    <source>
        <dbReference type="ARBA" id="ARBA00020392"/>
    </source>
</evidence>
<evidence type="ECO:0000256" key="2">
    <source>
        <dbReference type="ARBA" id="ARBA00010004"/>
    </source>
</evidence>
<name>A0ABU3PAP5_9BURK</name>
<keyword evidence="5" id="KW-1003">Cell membrane</keyword>
<sequence>MSTTHALTLLLERAESERDEALRALQDAQQQANAARDQQGQLAQYRSEYQQRWTATFARATTVDILGCYQNFSGRLNQAIDQQGLISVHADRRVDMAREVLRERELRVASVRKLLERRRLDQLRLASRQEQKASDEQAARTAYASQHGFMRLSA</sequence>
<evidence type="ECO:0000313" key="12">
    <source>
        <dbReference type="EMBL" id="MDT8999352.1"/>
    </source>
</evidence>
<dbReference type="PANTHER" id="PTHR38786:SF1">
    <property type="entry name" value="FLAGELLAR FLIJ PROTEIN"/>
    <property type="match status" value="1"/>
</dbReference>
<evidence type="ECO:0000256" key="8">
    <source>
        <dbReference type="ARBA" id="ARBA00022927"/>
    </source>
</evidence>
<keyword evidence="11" id="KW-0175">Coiled coil</keyword>
<comment type="subcellular location">
    <subcellularLocation>
        <location evidence="1">Cell membrane</location>
        <topology evidence="1">Peripheral membrane protein</topology>
        <orientation evidence="1">Cytoplasmic side</orientation>
    </subcellularLocation>
</comment>
<keyword evidence="12" id="KW-0282">Flagellum</keyword>